<dbReference type="Gene3D" id="3.20.20.70">
    <property type="entry name" value="Aldolase class I"/>
    <property type="match status" value="1"/>
</dbReference>
<dbReference type="SUPFAM" id="SSF51366">
    <property type="entry name" value="Ribulose-phoshate binding barrel"/>
    <property type="match status" value="1"/>
</dbReference>
<dbReference type="InterPro" id="IPR011060">
    <property type="entry name" value="RibuloseP-bd_barrel"/>
</dbReference>
<comment type="pathway">
    <text evidence="1">Pyrimidine metabolism; UMP biosynthesis via de novo pathway; UMP from orotate: step 2/2.</text>
</comment>
<dbReference type="InterPro" id="IPR018089">
    <property type="entry name" value="OMPdecase_AS"/>
</dbReference>
<accession>A0A1F6MB28</accession>
<dbReference type="PANTHER" id="PTHR43375:SF1">
    <property type="entry name" value="OROTIDINE 5'-PHOSPHATE DECARBOXYLASE"/>
    <property type="match status" value="1"/>
</dbReference>
<evidence type="ECO:0000313" key="10">
    <source>
        <dbReference type="Proteomes" id="UP000177953"/>
    </source>
</evidence>
<dbReference type="EC" id="4.1.1.23" evidence="7"/>
<sequence length="313" mass="33721">MARTCKETLIEKWAEQKHVCVGLDPVWEQMPECITAGYSGRGPKIKNFLVEIADATRDIAAAYKPNLAFYLAEGMQGLWALQEVVNHIKCTSPGTPVILDGKFGDVGLTCEQYAKFAFDVLGVDAATVNPWGGKDDGLDAFFKREGKLVFVWCKSSNAGSAELQDISLPGGVRYRGKTDTGVDCLYDFVAKRIGSTESYPEEGWNENGNCGVVAGAGDFDWYAIDVIRSFVGGMPMLIPGIGAQGGDLGRAVTQAMHRDSKGGETNLPAIINSSRGILYASGDKDFAEASREAAVSLSDSILEILDNERAKQL</sequence>
<evidence type="ECO:0000256" key="4">
    <source>
        <dbReference type="ARBA" id="ARBA00022975"/>
    </source>
</evidence>
<keyword evidence="5" id="KW-0456">Lyase</keyword>
<reference evidence="9 10" key="1">
    <citation type="journal article" date="2016" name="Nat. Commun.">
        <title>Thousands of microbial genomes shed light on interconnected biogeochemical processes in an aquifer system.</title>
        <authorList>
            <person name="Anantharaman K."/>
            <person name="Brown C.T."/>
            <person name="Hug L.A."/>
            <person name="Sharon I."/>
            <person name="Castelle C.J."/>
            <person name="Probst A.J."/>
            <person name="Thomas B.C."/>
            <person name="Singh A."/>
            <person name="Wilkins M.J."/>
            <person name="Karaoz U."/>
            <person name="Brodie E.L."/>
            <person name="Williams K.H."/>
            <person name="Hubbard S.S."/>
            <person name="Banfield J.F."/>
        </authorList>
    </citation>
    <scope>NUCLEOTIDE SEQUENCE [LARGE SCALE GENOMIC DNA]</scope>
</reference>
<comment type="similarity">
    <text evidence="2">Belongs to the OMP decarboxylase family. Type 2 subfamily.</text>
</comment>
<evidence type="ECO:0000313" key="9">
    <source>
        <dbReference type="EMBL" id="OGH68780.1"/>
    </source>
</evidence>
<dbReference type="SMART" id="SM00934">
    <property type="entry name" value="OMPdecase"/>
    <property type="match status" value="1"/>
</dbReference>
<dbReference type="EMBL" id="MFPU01000081">
    <property type="protein sequence ID" value="OGH68780.1"/>
    <property type="molecule type" value="Genomic_DNA"/>
</dbReference>
<evidence type="ECO:0000259" key="8">
    <source>
        <dbReference type="SMART" id="SM00934"/>
    </source>
</evidence>
<organism evidence="9 10">
    <name type="scientific">Candidatus Magasanikbacteria bacterium RIFCSPHIGHO2_01_FULL_47_8</name>
    <dbReference type="NCBI Taxonomy" id="1798673"/>
    <lineage>
        <taxon>Bacteria</taxon>
        <taxon>Candidatus Magasanikiibacteriota</taxon>
    </lineage>
</organism>
<gene>
    <name evidence="9" type="ORF">A2754_03290</name>
</gene>
<dbReference type="PROSITE" id="PS00156">
    <property type="entry name" value="OMPDECASE"/>
    <property type="match status" value="1"/>
</dbReference>
<dbReference type="CDD" id="cd04725">
    <property type="entry name" value="OMP_decarboxylase_like"/>
    <property type="match status" value="1"/>
</dbReference>
<evidence type="ECO:0000256" key="7">
    <source>
        <dbReference type="NCBIfam" id="TIGR02127"/>
    </source>
</evidence>
<dbReference type="InterPro" id="IPR001754">
    <property type="entry name" value="OMPdeCOase_dom"/>
</dbReference>
<comment type="caution">
    <text evidence="9">The sequence shown here is derived from an EMBL/GenBank/DDBJ whole genome shotgun (WGS) entry which is preliminary data.</text>
</comment>
<dbReference type="Pfam" id="PF00215">
    <property type="entry name" value="OMPdecase"/>
    <property type="match status" value="1"/>
</dbReference>
<dbReference type="GO" id="GO:0044205">
    <property type="term" value="P:'de novo' UMP biosynthetic process"/>
    <property type="evidence" value="ECO:0007669"/>
    <property type="project" value="UniProtKB-UniPathway"/>
</dbReference>
<name>A0A1F6MB28_9BACT</name>
<evidence type="ECO:0000256" key="5">
    <source>
        <dbReference type="ARBA" id="ARBA00023239"/>
    </source>
</evidence>
<proteinExistence type="inferred from homology"/>
<dbReference type="PANTHER" id="PTHR43375">
    <property type="entry name" value="OROTIDINE 5'-PHOSPHATE DECARBOXYLASE"/>
    <property type="match status" value="1"/>
</dbReference>
<evidence type="ECO:0000256" key="1">
    <source>
        <dbReference type="ARBA" id="ARBA00004861"/>
    </source>
</evidence>
<dbReference type="InterPro" id="IPR013785">
    <property type="entry name" value="Aldolase_TIM"/>
</dbReference>
<dbReference type="InterPro" id="IPR011995">
    <property type="entry name" value="OMPdecase_type-2"/>
</dbReference>
<dbReference type="AlphaFoldDB" id="A0A1F6MB28"/>
<feature type="domain" description="Orotidine 5'-phosphate decarboxylase" evidence="8">
    <location>
        <begin position="18"/>
        <end position="290"/>
    </location>
</feature>
<comment type="catalytic activity">
    <reaction evidence="6">
        <text>orotidine 5'-phosphate + H(+) = UMP + CO2</text>
        <dbReference type="Rhea" id="RHEA:11596"/>
        <dbReference type="ChEBI" id="CHEBI:15378"/>
        <dbReference type="ChEBI" id="CHEBI:16526"/>
        <dbReference type="ChEBI" id="CHEBI:57538"/>
        <dbReference type="ChEBI" id="CHEBI:57865"/>
        <dbReference type="EC" id="4.1.1.23"/>
    </reaction>
</comment>
<evidence type="ECO:0000256" key="2">
    <source>
        <dbReference type="ARBA" id="ARBA00008847"/>
    </source>
</evidence>
<evidence type="ECO:0000256" key="6">
    <source>
        <dbReference type="ARBA" id="ARBA00049157"/>
    </source>
</evidence>
<dbReference type="NCBIfam" id="TIGR02127">
    <property type="entry name" value="pyrF_sub2"/>
    <property type="match status" value="1"/>
</dbReference>
<dbReference type="Proteomes" id="UP000177953">
    <property type="component" value="Unassembled WGS sequence"/>
</dbReference>
<evidence type="ECO:0000256" key="3">
    <source>
        <dbReference type="ARBA" id="ARBA00022793"/>
    </source>
</evidence>
<dbReference type="GO" id="GO:0004590">
    <property type="term" value="F:orotidine-5'-phosphate decarboxylase activity"/>
    <property type="evidence" value="ECO:0007669"/>
    <property type="project" value="UniProtKB-UniRule"/>
</dbReference>
<keyword evidence="4" id="KW-0665">Pyrimidine biosynthesis</keyword>
<protein>
    <recommendedName>
        <fullName evidence="7">Orotidine-5'-phosphate decarboxylase</fullName>
        <ecNumber evidence="7">4.1.1.23</ecNumber>
    </recommendedName>
</protein>
<keyword evidence="3" id="KW-0210">Decarboxylase</keyword>
<dbReference type="GO" id="GO:0006207">
    <property type="term" value="P:'de novo' pyrimidine nucleobase biosynthetic process"/>
    <property type="evidence" value="ECO:0007669"/>
    <property type="project" value="InterPro"/>
</dbReference>
<dbReference type="UniPathway" id="UPA00070">
    <property type="reaction ID" value="UER00120"/>
</dbReference>